<evidence type="ECO:0000256" key="5">
    <source>
        <dbReference type="ARBA" id="ARBA00022679"/>
    </source>
</evidence>
<dbReference type="GO" id="GO:0009360">
    <property type="term" value="C:DNA polymerase III complex"/>
    <property type="evidence" value="ECO:0007669"/>
    <property type="project" value="InterPro"/>
</dbReference>
<evidence type="ECO:0000256" key="2">
    <source>
        <dbReference type="ARBA" id="ARBA00010752"/>
    </source>
</evidence>
<dbReference type="InterPro" id="IPR022637">
    <property type="entry name" value="DNA_polIII_beta_cen"/>
</dbReference>
<feature type="domain" description="DNA polymerase III beta sliding clamp central" evidence="12">
    <location>
        <begin position="136"/>
        <end position="251"/>
    </location>
</feature>
<dbReference type="Gene3D" id="3.10.150.10">
    <property type="entry name" value="DNA Polymerase III, subunit A, domain 2"/>
    <property type="match status" value="1"/>
</dbReference>
<dbReference type="PIRSF" id="PIRSF000804">
    <property type="entry name" value="DNA_pol_III_b"/>
    <property type="match status" value="1"/>
</dbReference>
<evidence type="ECO:0000256" key="10">
    <source>
        <dbReference type="PIRNR" id="PIRNR000804"/>
    </source>
</evidence>
<dbReference type="GO" id="GO:0006271">
    <property type="term" value="P:DNA strand elongation involved in DNA replication"/>
    <property type="evidence" value="ECO:0007669"/>
    <property type="project" value="TreeGrafter"/>
</dbReference>
<evidence type="ECO:0000256" key="1">
    <source>
        <dbReference type="ARBA" id="ARBA00004496"/>
    </source>
</evidence>
<sequence>MKFKINRLRLVEELANVSRAISSKATIPVLTGIKLALNQHELTLIGSDTDISIESILSSDNEKLNLQIERTGSIVLPTRLLNEVVRKLPTDTVEIEVNDQFLATITSGQAVFQINGVDGAQYPLLPDIQTNQRLKLPTMFFKQMVHQTIFAASNQETRPVLTGIHLTFDEHSMTAVATDSHRMGLRQIPLEIPTDFDHSVALNVPKKTLLELTRIVEDEQDLYLAISDQQVIFTVDHLTIYSRLIEGAYPDTSRFVPENYTTTITIDAPEFLNAVDRAGLLAHEAKNNNIQLNVEGNAAYLSVQGNEVGHVEEELKAQKIEGEPIKISFNPDYMKDALKAFTQGTVELRLTSAVRPLVLVPVFSTEVPHSQLIQLLTPIRTH</sequence>
<name>A0A1G8K7C6_9LACT</name>
<dbReference type="GO" id="GO:0005737">
    <property type="term" value="C:cytoplasm"/>
    <property type="evidence" value="ECO:0007669"/>
    <property type="project" value="UniProtKB-SubCell"/>
</dbReference>
<protein>
    <recommendedName>
        <fullName evidence="3 10">Beta sliding clamp</fullName>
    </recommendedName>
</protein>
<evidence type="ECO:0000259" key="13">
    <source>
        <dbReference type="Pfam" id="PF02768"/>
    </source>
</evidence>
<keyword evidence="5 10" id="KW-0808">Transferase</keyword>
<dbReference type="Pfam" id="PF02767">
    <property type="entry name" value="DNA_pol3_beta_2"/>
    <property type="match status" value="1"/>
</dbReference>
<dbReference type="PANTHER" id="PTHR30478">
    <property type="entry name" value="DNA POLYMERASE III SUBUNIT BETA"/>
    <property type="match status" value="1"/>
</dbReference>
<dbReference type="CDD" id="cd00140">
    <property type="entry name" value="beta_clamp"/>
    <property type="match status" value="1"/>
</dbReference>
<dbReference type="PANTHER" id="PTHR30478:SF0">
    <property type="entry name" value="BETA SLIDING CLAMP"/>
    <property type="match status" value="1"/>
</dbReference>
<comment type="subcellular location">
    <subcellularLocation>
        <location evidence="1 10">Cytoplasm</location>
    </subcellularLocation>
</comment>
<evidence type="ECO:0000256" key="9">
    <source>
        <dbReference type="ARBA" id="ARBA00023125"/>
    </source>
</evidence>
<organism evidence="14 15">
    <name type="scientific">Dolosicoccus paucivorans</name>
    <dbReference type="NCBI Taxonomy" id="84521"/>
    <lineage>
        <taxon>Bacteria</taxon>
        <taxon>Bacillati</taxon>
        <taxon>Bacillota</taxon>
        <taxon>Bacilli</taxon>
        <taxon>Lactobacillales</taxon>
        <taxon>Aerococcaceae</taxon>
        <taxon>Dolosicoccus</taxon>
    </lineage>
</organism>
<comment type="function">
    <text evidence="10">Confers DNA tethering and processivity to DNA polymerases and other proteins. Acts as a clamp, forming a ring around DNA (a reaction catalyzed by the clamp-loading complex) which diffuses in an ATP-independent manner freely and bidirectionally along dsDNA. Initially characterized for its ability to contact the catalytic subunit of DNA polymerase III (Pol III), a complex, multichain enzyme responsible for most of the replicative synthesis in bacteria; Pol III exhibits 3'-5' exonuclease proofreading activity. The beta chain is required for initiation of replication as well as for processivity of DNA replication.</text>
</comment>
<evidence type="ECO:0000256" key="4">
    <source>
        <dbReference type="ARBA" id="ARBA00022490"/>
    </source>
</evidence>
<dbReference type="AlphaFoldDB" id="A0A1G8K7C6"/>
<dbReference type="Gene3D" id="3.70.10.10">
    <property type="match status" value="1"/>
</dbReference>
<evidence type="ECO:0000256" key="7">
    <source>
        <dbReference type="ARBA" id="ARBA00022705"/>
    </source>
</evidence>
<dbReference type="OrthoDB" id="8421503at2"/>
<gene>
    <name evidence="14" type="ORF">CJ205_02425</name>
</gene>
<dbReference type="RefSeq" id="WP_092084567.1">
    <property type="nucleotide sequence ID" value="NZ_FNEL01000009.1"/>
</dbReference>
<dbReference type="InterPro" id="IPR022634">
    <property type="entry name" value="DNA_polIII_beta_N"/>
</dbReference>
<evidence type="ECO:0000256" key="6">
    <source>
        <dbReference type="ARBA" id="ARBA00022695"/>
    </source>
</evidence>
<evidence type="ECO:0000313" key="15">
    <source>
        <dbReference type="Proteomes" id="UP000235682"/>
    </source>
</evidence>
<dbReference type="Pfam" id="PF02768">
    <property type="entry name" value="DNA_pol3_beta_3"/>
    <property type="match status" value="1"/>
</dbReference>
<dbReference type="NCBIfam" id="TIGR00663">
    <property type="entry name" value="dnan"/>
    <property type="match status" value="1"/>
</dbReference>
<comment type="subunit">
    <text evidence="10">Forms a ring-shaped head-to-tail homodimer around DNA.</text>
</comment>
<keyword evidence="15" id="KW-1185">Reference proteome</keyword>
<keyword evidence="9" id="KW-0238">DNA-binding</keyword>
<reference evidence="14 15" key="1">
    <citation type="submission" date="2017-09" db="EMBL/GenBank/DDBJ databases">
        <title>Bacterial strain isolated from the female urinary microbiota.</title>
        <authorList>
            <person name="Thomas-White K."/>
            <person name="Kumar N."/>
            <person name="Forster S."/>
            <person name="Putonti C."/>
            <person name="Lawley T."/>
            <person name="Wolfe A.J."/>
        </authorList>
    </citation>
    <scope>NUCLEOTIDE SEQUENCE [LARGE SCALE GENOMIC DNA]</scope>
    <source>
        <strain evidence="14 15">UMB0852</strain>
    </source>
</reference>
<proteinExistence type="inferred from homology"/>
<dbReference type="SMART" id="SM00480">
    <property type="entry name" value="POL3Bc"/>
    <property type="match status" value="1"/>
</dbReference>
<dbReference type="InterPro" id="IPR022635">
    <property type="entry name" value="DNA_polIII_beta_C"/>
</dbReference>
<dbReference type="InterPro" id="IPR001001">
    <property type="entry name" value="DNA_polIII_beta"/>
</dbReference>
<comment type="caution">
    <text evidence="14">The sequence shown here is derived from an EMBL/GenBank/DDBJ whole genome shotgun (WGS) entry which is preliminary data.</text>
</comment>
<evidence type="ECO:0000256" key="8">
    <source>
        <dbReference type="ARBA" id="ARBA00022932"/>
    </source>
</evidence>
<dbReference type="SUPFAM" id="SSF55979">
    <property type="entry name" value="DNA clamp"/>
    <property type="match status" value="3"/>
</dbReference>
<dbReference type="InterPro" id="IPR046938">
    <property type="entry name" value="DNA_clamp_sf"/>
</dbReference>
<feature type="domain" description="DNA polymerase III beta sliding clamp N-terminal" evidence="11">
    <location>
        <begin position="1"/>
        <end position="126"/>
    </location>
</feature>
<keyword evidence="4 10" id="KW-0963">Cytoplasm</keyword>
<comment type="similarity">
    <text evidence="2 10">Belongs to the beta sliding clamp family.</text>
</comment>
<evidence type="ECO:0000256" key="3">
    <source>
        <dbReference type="ARBA" id="ARBA00021035"/>
    </source>
</evidence>
<dbReference type="GO" id="GO:0003887">
    <property type="term" value="F:DNA-directed DNA polymerase activity"/>
    <property type="evidence" value="ECO:0007669"/>
    <property type="project" value="UniProtKB-UniRule"/>
</dbReference>
<accession>A0A1G8K7C6</accession>
<keyword evidence="6 10" id="KW-0548">Nucleotidyltransferase</keyword>
<evidence type="ECO:0000313" key="14">
    <source>
        <dbReference type="EMBL" id="PMC58794.1"/>
    </source>
</evidence>
<dbReference type="GO" id="GO:0003677">
    <property type="term" value="F:DNA binding"/>
    <property type="evidence" value="ECO:0007669"/>
    <property type="project" value="UniProtKB-UniRule"/>
</dbReference>
<dbReference type="STRING" id="84521.SAMN04487994_100938"/>
<feature type="domain" description="DNA polymerase III beta sliding clamp C-terminal" evidence="13">
    <location>
        <begin position="254"/>
        <end position="367"/>
    </location>
</feature>
<keyword evidence="7 10" id="KW-0235">DNA replication</keyword>
<evidence type="ECO:0000259" key="12">
    <source>
        <dbReference type="Pfam" id="PF02767"/>
    </source>
</evidence>
<evidence type="ECO:0000259" key="11">
    <source>
        <dbReference type="Pfam" id="PF00712"/>
    </source>
</evidence>
<dbReference type="GO" id="GO:0008408">
    <property type="term" value="F:3'-5' exonuclease activity"/>
    <property type="evidence" value="ECO:0007669"/>
    <property type="project" value="InterPro"/>
</dbReference>
<dbReference type="Pfam" id="PF00712">
    <property type="entry name" value="DNA_pol3_beta"/>
    <property type="match status" value="1"/>
</dbReference>
<dbReference type="EMBL" id="PNHE01000006">
    <property type="protein sequence ID" value="PMC58794.1"/>
    <property type="molecule type" value="Genomic_DNA"/>
</dbReference>
<keyword evidence="8 10" id="KW-0239">DNA-directed DNA polymerase</keyword>
<dbReference type="Proteomes" id="UP000235682">
    <property type="component" value="Unassembled WGS sequence"/>
</dbReference>